<evidence type="ECO:0008006" key="5">
    <source>
        <dbReference type="Google" id="ProtNLM"/>
    </source>
</evidence>
<organism evidence="3 4">
    <name type="scientific">Bombardia bombarda</name>
    <dbReference type="NCBI Taxonomy" id="252184"/>
    <lineage>
        <taxon>Eukaryota</taxon>
        <taxon>Fungi</taxon>
        <taxon>Dikarya</taxon>
        <taxon>Ascomycota</taxon>
        <taxon>Pezizomycotina</taxon>
        <taxon>Sordariomycetes</taxon>
        <taxon>Sordariomycetidae</taxon>
        <taxon>Sordariales</taxon>
        <taxon>Lasiosphaeriaceae</taxon>
        <taxon>Bombardia</taxon>
    </lineage>
</organism>
<reference evidence="3" key="1">
    <citation type="submission" date="2023-06" db="EMBL/GenBank/DDBJ databases">
        <title>Genome-scale phylogeny and comparative genomics of the fungal order Sordariales.</title>
        <authorList>
            <consortium name="Lawrence Berkeley National Laboratory"/>
            <person name="Hensen N."/>
            <person name="Bonometti L."/>
            <person name="Westerberg I."/>
            <person name="Brannstrom I.O."/>
            <person name="Guillou S."/>
            <person name="Cros-Aarteil S."/>
            <person name="Calhoun S."/>
            <person name="Haridas S."/>
            <person name="Kuo A."/>
            <person name="Mondo S."/>
            <person name="Pangilinan J."/>
            <person name="Riley R."/>
            <person name="LaButti K."/>
            <person name="Andreopoulos B."/>
            <person name="Lipzen A."/>
            <person name="Chen C."/>
            <person name="Yanf M."/>
            <person name="Daum C."/>
            <person name="Ng V."/>
            <person name="Clum A."/>
            <person name="Steindorff A."/>
            <person name="Ohm R."/>
            <person name="Martin F."/>
            <person name="Silar P."/>
            <person name="Natvig D."/>
            <person name="Lalanne C."/>
            <person name="Gautier V."/>
            <person name="Ament-velasquez S.L."/>
            <person name="Kruys A."/>
            <person name="Hutchinson M.I."/>
            <person name="Powell A.J."/>
            <person name="Barry K."/>
            <person name="Miller A.N."/>
            <person name="Grigoriev I.V."/>
            <person name="Debuchy R."/>
            <person name="Gladieux P."/>
            <person name="Thoren M.H."/>
            <person name="Johannesson H."/>
        </authorList>
    </citation>
    <scope>NUCLEOTIDE SEQUENCE</scope>
    <source>
        <strain evidence="3">SMH3391-2</strain>
    </source>
</reference>
<feature type="region of interest" description="Disordered" evidence="2">
    <location>
        <begin position="42"/>
        <end position="129"/>
    </location>
</feature>
<dbReference type="AlphaFoldDB" id="A0AA40CG74"/>
<evidence type="ECO:0000313" key="4">
    <source>
        <dbReference type="Proteomes" id="UP001174934"/>
    </source>
</evidence>
<keyword evidence="1" id="KW-0694">RNA-binding</keyword>
<evidence type="ECO:0000256" key="2">
    <source>
        <dbReference type="SAM" id="MobiDB-lite"/>
    </source>
</evidence>
<dbReference type="InterPro" id="IPR012677">
    <property type="entry name" value="Nucleotide-bd_a/b_plait_sf"/>
</dbReference>
<dbReference type="PANTHER" id="PTHR14089">
    <property type="entry name" value="PRE-MRNA-SPLICING FACTOR RBM22"/>
    <property type="match status" value="1"/>
</dbReference>
<dbReference type="CDD" id="cd12261">
    <property type="entry name" value="RRM1_3_MRN1"/>
    <property type="match status" value="1"/>
</dbReference>
<dbReference type="Gene3D" id="3.30.70.330">
    <property type="match status" value="1"/>
</dbReference>
<feature type="non-terminal residue" evidence="3">
    <location>
        <position position="1"/>
    </location>
</feature>
<evidence type="ECO:0000313" key="3">
    <source>
        <dbReference type="EMBL" id="KAK0637282.1"/>
    </source>
</evidence>
<feature type="compositionally biased region" description="Polar residues" evidence="2">
    <location>
        <begin position="70"/>
        <end position="87"/>
    </location>
</feature>
<dbReference type="GO" id="GO:0010494">
    <property type="term" value="C:cytoplasmic stress granule"/>
    <property type="evidence" value="ECO:0007669"/>
    <property type="project" value="TreeGrafter"/>
</dbReference>
<dbReference type="Proteomes" id="UP001174934">
    <property type="component" value="Unassembled WGS sequence"/>
</dbReference>
<dbReference type="PANTHER" id="PTHR14089:SF14">
    <property type="entry name" value="RRM DOMAIN-CONTAINING PROTEIN"/>
    <property type="match status" value="1"/>
</dbReference>
<dbReference type="GO" id="GO:0003729">
    <property type="term" value="F:mRNA binding"/>
    <property type="evidence" value="ECO:0007669"/>
    <property type="project" value="TreeGrafter"/>
</dbReference>
<feature type="compositionally biased region" description="Acidic residues" evidence="2">
    <location>
        <begin position="107"/>
        <end position="123"/>
    </location>
</feature>
<dbReference type="InterPro" id="IPR035979">
    <property type="entry name" value="RBD_domain_sf"/>
</dbReference>
<dbReference type="GO" id="GO:0000398">
    <property type="term" value="P:mRNA splicing, via spliceosome"/>
    <property type="evidence" value="ECO:0007669"/>
    <property type="project" value="TreeGrafter"/>
</dbReference>
<protein>
    <recommendedName>
        <fullName evidence="5">RNA-binding protein</fullName>
    </recommendedName>
</protein>
<sequence>VVVSQAEYDSLRAIAKKYENLKRNLCRGGVEEAMLDLLSQDESSFQHSTAQTPAETTEDGGARLDAATPKPSTNFYDRPRATTNGRYSSHDSRAVNHRHHEPPAWVNDEEEAEEDDVSNDDDSPIGGPVGANYVNQQTQRPQFERACTRTIQLMNLAEGVTHAEITAAVRGGLLLDIYLRSNERSATVSFLQAAEARRFFDHVRKHDLYIKNKRVDIKWGDRQFVLPGHVSGKIASGACRNLVVYRYDKRHTEENIREDLDHIHNLVVVKVDFAGGNCYISLNSVHNAINARTCMMSRLKYKGTKIEWGVDECAQPYVLPPPRKEVPLPKKTTSAPANRFHLLNIDDEEEDEIATTFQSKKSVGIAA</sequence>
<comment type="caution">
    <text evidence="3">The sequence shown here is derived from an EMBL/GenBank/DDBJ whole genome shotgun (WGS) entry which is preliminary data.</text>
</comment>
<feature type="compositionally biased region" description="Polar residues" evidence="2">
    <location>
        <begin position="42"/>
        <end position="55"/>
    </location>
</feature>
<dbReference type="InterPro" id="IPR039171">
    <property type="entry name" value="Cwc2/Slt11"/>
</dbReference>
<keyword evidence="4" id="KW-1185">Reference proteome</keyword>
<dbReference type="SUPFAM" id="SSF54928">
    <property type="entry name" value="RNA-binding domain, RBD"/>
    <property type="match status" value="1"/>
</dbReference>
<name>A0AA40CG74_9PEZI</name>
<proteinExistence type="predicted"/>
<evidence type="ECO:0000256" key="1">
    <source>
        <dbReference type="ARBA" id="ARBA00022884"/>
    </source>
</evidence>
<gene>
    <name evidence="3" type="ORF">B0T17DRAFT_485012</name>
</gene>
<dbReference type="EMBL" id="JAULSR010000001">
    <property type="protein sequence ID" value="KAK0637282.1"/>
    <property type="molecule type" value="Genomic_DNA"/>
</dbReference>
<accession>A0AA40CG74</accession>